<evidence type="ECO:0000256" key="5">
    <source>
        <dbReference type="ARBA" id="ARBA00034078"/>
    </source>
</evidence>
<reference evidence="8 9" key="1">
    <citation type="submission" date="2021-12" db="EMBL/GenBank/DDBJ databases">
        <title>Mucilaginibacter roseus genome.</title>
        <authorList>
            <person name="Ferreira J.R."/>
            <person name="Newman J.D."/>
        </authorList>
    </citation>
    <scope>NUCLEOTIDE SEQUENCE [LARGE SCALE GENOMIC DNA]</scope>
    <source>
        <strain evidence="8 9">LMG 28454</strain>
    </source>
</reference>
<dbReference type="EMBL" id="JAJPWV010000005">
    <property type="protein sequence ID" value="MCD8742217.1"/>
    <property type="molecule type" value="Genomic_DNA"/>
</dbReference>
<dbReference type="PANTHER" id="PTHR21496:SF0">
    <property type="entry name" value="RIESKE DOMAIN-CONTAINING PROTEIN"/>
    <property type="match status" value="1"/>
</dbReference>
<proteinExistence type="inferred from homology"/>
<dbReference type="Proteomes" id="UP001199919">
    <property type="component" value="Unassembled WGS sequence"/>
</dbReference>
<keyword evidence="3" id="KW-0408">Iron</keyword>
<keyword evidence="4" id="KW-0411">Iron-sulfur</keyword>
<dbReference type="PANTHER" id="PTHR21496">
    <property type="entry name" value="FERREDOXIN-RELATED"/>
    <property type="match status" value="1"/>
</dbReference>
<protein>
    <submittedName>
        <fullName evidence="8">Rieske 2Fe-2S domain-containing protein</fullName>
    </submittedName>
</protein>
<keyword evidence="9" id="KW-1185">Reference proteome</keyword>
<gene>
    <name evidence="8" type="ORF">LT679_16515</name>
</gene>
<feature type="domain" description="Rieske" evidence="7">
    <location>
        <begin position="3"/>
        <end position="97"/>
    </location>
</feature>
<dbReference type="RefSeq" id="WP_232178776.1">
    <property type="nucleotide sequence ID" value="NZ_JAJPWV010000005.1"/>
</dbReference>
<dbReference type="Gene3D" id="2.102.10.10">
    <property type="entry name" value="Rieske [2Fe-2S] iron-sulphur domain"/>
    <property type="match status" value="1"/>
</dbReference>
<dbReference type="SUPFAM" id="SSF50022">
    <property type="entry name" value="ISP domain"/>
    <property type="match status" value="1"/>
</dbReference>
<dbReference type="InterPro" id="IPR036922">
    <property type="entry name" value="Rieske_2Fe-2S_sf"/>
</dbReference>
<organism evidence="8 9">
    <name type="scientific">Mucilaginibacter roseus</name>
    <dbReference type="NCBI Taxonomy" id="1528868"/>
    <lineage>
        <taxon>Bacteria</taxon>
        <taxon>Pseudomonadati</taxon>
        <taxon>Bacteroidota</taxon>
        <taxon>Sphingobacteriia</taxon>
        <taxon>Sphingobacteriales</taxon>
        <taxon>Sphingobacteriaceae</taxon>
        <taxon>Mucilaginibacter</taxon>
    </lineage>
</organism>
<comment type="caution">
    <text evidence="8">The sequence shown here is derived from an EMBL/GenBank/DDBJ whole genome shotgun (WGS) entry which is preliminary data.</text>
</comment>
<dbReference type="Pfam" id="PF00355">
    <property type="entry name" value="Rieske"/>
    <property type="match status" value="1"/>
</dbReference>
<dbReference type="PROSITE" id="PS51296">
    <property type="entry name" value="RIESKE"/>
    <property type="match status" value="1"/>
</dbReference>
<evidence type="ECO:0000256" key="6">
    <source>
        <dbReference type="ARBA" id="ARBA00038001"/>
    </source>
</evidence>
<evidence type="ECO:0000313" key="9">
    <source>
        <dbReference type="Proteomes" id="UP001199919"/>
    </source>
</evidence>
<sequence length="119" mass="13483">MKWFKIDDVQPDDTFIKKVKADGKSICVVGYEGNIYALSARCPHAGEDLSRGWCKEGKLVCPVHRFSYSLENGRGSSGQNDYVRTYPIKIAKGEVFVGVSSFWQKIKSLFSRSESFFEE</sequence>
<evidence type="ECO:0000256" key="3">
    <source>
        <dbReference type="ARBA" id="ARBA00023004"/>
    </source>
</evidence>
<evidence type="ECO:0000256" key="4">
    <source>
        <dbReference type="ARBA" id="ARBA00023014"/>
    </source>
</evidence>
<evidence type="ECO:0000256" key="2">
    <source>
        <dbReference type="ARBA" id="ARBA00022723"/>
    </source>
</evidence>
<keyword evidence="1" id="KW-0001">2Fe-2S</keyword>
<keyword evidence="2" id="KW-0479">Metal-binding</keyword>
<accession>A0ABS8U8C0</accession>
<comment type="similarity">
    <text evidence="6">Belongs to the bacterial ring-hydroxylating dioxygenase ferredoxin component family.</text>
</comment>
<comment type="cofactor">
    <cofactor evidence="5">
        <name>[2Fe-2S] cluster</name>
        <dbReference type="ChEBI" id="CHEBI:190135"/>
    </cofactor>
</comment>
<evidence type="ECO:0000256" key="1">
    <source>
        <dbReference type="ARBA" id="ARBA00022714"/>
    </source>
</evidence>
<evidence type="ECO:0000313" key="8">
    <source>
        <dbReference type="EMBL" id="MCD8742217.1"/>
    </source>
</evidence>
<evidence type="ECO:0000259" key="7">
    <source>
        <dbReference type="PROSITE" id="PS51296"/>
    </source>
</evidence>
<name>A0ABS8U8C0_9SPHI</name>
<dbReference type="InterPro" id="IPR017941">
    <property type="entry name" value="Rieske_2Fe-2S"/>
</dbReference>